<keyword evidence="7 11" id="KW-0460">Magnesium</keyword>
<dbReference type="GO" id="GO:0000162">
    <property type="term" value="P:L-tryptophan biosynthetic process"/>
    <property type="evidence" value="ECO:0007669"/>
    <property type="project" value="UniProtKB-UniPathway"/>
</dbReference>
<proteinExistence type="inferred from homology"/>
<dbReference type="InterPro" id="IPR015890">
    <property type="entry name" value="Chorismate_C"/>
</dbReference>
<evidence type="ECO:0000256" key="11">
    <source>
        <dbReference type="RuleBase" id="RU364045"/>
    </source>
</evidence>
<evidence type="ECO:0000313" key="14">
    <source>
        <dbReference type="EMBL" id="HIH69671.1"/>
    </source>
</evidence>
<evidence type="ECO:0000256" key="7">
    <source>
        <dbReference type="ARBA" id="ARBA00022842"/>
    </source>
</evidence>
<keyword evidence="5 11" id="KW-0479">Metal-binding</keyword>
<dbReference type="PANTHER" id="PTHR11236:SF9">
    <property type="entry name" value="ANTHRANILATE SYNTHASE COMPONENT 1"/>
    <property type="match status" value="1"/>
</dbReference>
<comment type="catalytic activity">
    <reaction evidence="10 11">
        <text>chorismate + L-glutamine = anthranilate + pyruvate + L-glutamate + H(+)</text>
        <dbReference type="Rhea" id="RHEA:21732"/>
        <dbReference type="ChEBI" id="CHEBI:15361"/>
        <dbReference type="ChEBI" id="CHEBI:15378"/>
        <dbReference type="ChEBI" id="CHEBI:16567"/>
        <dbReference type="ChEBI" id="CHEBI:29748"/>
        <dbReference type="ChEBI" id="CHEBI:29985"/>
        <dbReference type="ChEBI" id="CHEBI:58359"/>
        <dbReference type="EC" id="4.1.3.27"/>
    </reaction>
</comment>
<dbReference type="Pfam" id="PF00425">
    <property type="entry name" value="Chorismate_bind"/>
    <property type="match status" value="1"/>
</dbReference>
<comment type="subunit">
    <text evidence="11">Heterotetramer consisting of two non-identical subunits: a beta subunit (TrpG) and a large alpha subunit (TrpE).</text>
</comment>
<keyword evidence="4 11" id="KW-0028">Amino-acid biosynthesis</keyword>
<dbReference type="AlphaFoldDB" id="A0A832RWJ4"/>
<dbReference type="InterPro" id="IPR006805">
    <property type="entry name" value="Anth_synth_I_N"/>
</dbReference>
<gene>
    <name evidence="11 14" type="primary">trpE</name>
    <name evidence="14" type="ORF">HA299_03500</name>
</gene>
<keyword evidence="9 11" id="KW-0456">Lyase</keyword>
<dbReference type="EC" id="4.1.3.27" evidence="11"/>
<dbReference type="NCBIfam" id="TIGR01820">
    <property type="entry name" value="TrpE-arch"/>
    <property type="match status" value="1"/>
</dbReference>
<evidence type="ECO:0000256" key="5">
    <source>
        <dbReference type="ARBA" id="ARBA00022723"/>
    </source>
</evidence>
<name>A0A832RWJ4_9EURY</name>
<sequence length="522" mass="58099">MNELSMLERACSTHEESFLFPFHTSVHVGVEPIEAYCALPSTECAYLLESADGEGRGRFSFVGSHPLALITMRARHLIFEPMEKNELTERIERTLEHTLTHDGKGYLLEDMDVLDALRLVHPVSCIPVVSCDTKRQLLDGGLVGALGYEAAYSCWLKELVRDDVLCGAFMLTTSNMVFDHRKGCVHLLACEVVHPQSPDEARLRAERRLCEMKDILRRARRPSCRGAQVGDVDYRVNSLRSKQQPQEHTSKEQFERMVARAKQHVFDGDVFQVVLSRKCTIPTDATPVELYTALRSINPSPYMYLLHFPKFAIIGASPERMLSVYDGVLTVNPIAGTYPRGTPEQEERLAAGLLGDEKERAEHVMLVDLARNDVRMVCRPGSVRVSEFMRVKRYSHVQHIESTVEGRLRDGMDVFDAIRAVFPAGTLSGAPKLRAMEIIHELEGRPRGFYGGGVGYISLSGSADFAITIRTIVLEDGVASVQAGAGIVADSVPSREYEETCSKMGAMLEAIRSLAIQREVGT</sequence>
<comment type="pathway">
    <text evidence="2 11">Amino-acid biosynthesis; L-tryptophan biosynthesis; L-tryptophan from chorismate: step 1/5.</text>
</comment>
<dbReference type="GO" id="GO:0004049">
    <property type="term" value="F:anthranilate synthase activity"/>
    <property type="evidence" value="ECO:0007669"/>
    <property type="project" value="UniProtKB-EC"/>
</dbReference>
<dbReference type="RefSeq" id="WP_052353346.1">
    <property type="nucleotide sequence ID" value="NZ_DUIH01000011.1"/>
</dbReference>
<evidence type="ECO:0000259" key="12">
    <source>
        <dbReference type="Pfam" id="PF00425"/>
    </source>
</evidence>
<keyword evidence="8 11" id="KW-0057">Aromatic amino acid biosynthesis</keyword>
<feature type="domain" description="Chorismate-utilising enzyme C-terminal" evidence="12">
    <location>
        <begin position="251"/>
        <end position="503"/>
    </location>
</feature>
<organism evidence="14 15">
    <name type="scientific">Methermicoccus shengliensis</name>
    <dbReference type="NCBI Taxonomy" id="660064"/>
    <lineage>
        <taxon>Archaea</taxon>
        <taxon>Methanobacteriati</taxon>
        <taxon>Methanobacteriota</taxon>
        <taxon>Stenosarchaea group</taxon>
        <taxon>Methanomicrobia</taxon>
        <taxon>Methanosarcinales</taxon>
        <taxon>Methermicoccaceae</taxon>
        <taxon>Methermicoccus</taxon>
    </lineage>
</organism>
<dbReference type="EMBL" id="DUIH01000011">
    <property type="protein sequence ID" value="HIH69671.1"/>
    <property type="molecule type" value="Genomic_DNA"/>
</dbReference>
<evidence type="ECO:0000256" key="9">
    <source>
        <dbReference type="ARBA" id="ARBA00023239"/>
    </source>
</evidence>
<feature type="domain" description="Anthranilate synthase component I N-terminal" evidence="13">
    <location>
        <begin position="30"/>
        <end position="185"/>
    </location>
</feature>
<dbReference type="Proteomes" id="UP000600363">
    <property type="component" value="Unassembled WGS sequence"/>
</dbReference>
<dbReference type="GO" id="GO:0046872">
    <property type="term" value="F:metal ion binding"/>
    <property type="evidence" value="ECO:0007669"/>
    <property type="project" value="UniProtKB-KW"/>
</dbReference>
<dbReference type="PRINTS" id="PR00095">
    <property type="entry name" value="ANTSNTHASEI"/>
</dbReference>
<evidence type="ECO:0000256" key="6">
    <source>
        <dbReference type="ARBA" id="ARBA00022822"/>
    </source>
</evidence>
<accession>A0A832RWJ4</accession>
<evidence type="ECO:0000256" key="4">
    <source>
        <dbReference type="ARBA" id="ARBA00022605"/>
    </source>
</evidence>
<dbReference type="PANTHER" id="PTHR11236">
    <property type="entry name" value="AMINOBENZOATE/ANTHRANILATE SYNTHASE"/>
    <property type="match status" value="1"/>
</dbReference>
<dbReference type="InterPro" id="IPR005801">
    <property type="entry name" value="ADC_synthase"/>
</dbReference>
<dbReference type="Gene3D" id="3.60.120.10">
    <property type="entry name" value="Anthranilate synthase"/>
    <property type="match status" value="1"/>
</dbReference>
<keyword evidence="6 11" id="KW-0822">Tryptophan biosynthesis</keyword>
<comment type="function">
    <text evidence="11">Part of a heterotetrameric complex that catalyzes the two-step biosynthesis of anthranilate, an intermediate in the biosynthesis of L-tryptophan. In the first step, the glutamine-binding beta subunit (TrpG) of anthranilate synthase (AS) provides the glutamine amidotransferase activity which generates ammonia as a substrate that, along with chorismate, is used in the second step, catalyzed by the large alpha subunit of AS (TrpE) to produce anthranilate. In the absence of TrpG, TrpE can synthesize anthranilate directly from chorismate and high concentrations of ammonia.</text>
</comment>
<evidence type="ECO:0000256" key="3">
    <source>
        <dbReference type="ARBA" id="ARBA00009562"/>
    </source>
</evidence>
<dbReference type="SUPFAM" id="SSF56322">
    <property type="entry name" value="ADC synthase"/>
    <property type="match status" value="1"/>
</dbReference>
<dbReference type="Pfam" id="PF04715">
    <property type="entry name" value="Anth_synt_I_N"/>
    <property type="match status" value="1"/>
</dbReference>
<evidence type="ECO:0000256" key="8">
    <source>
        <dbReference type="ARBA" id="ARBA00023141"/>
    </source>
</evidence>
<evidence type="ECO:0000313" key="15">
    <source>
        <dbReference type="Proteomes" id="UP000600363"/>
    </source>
</evidence>
<protein>
    <recommendedName>
        <fullName evidence="11">Anthranilate synthase component 1</fullName>
        <ecNumber evidence="11">4.1.3.27</ecNumber>
    </recommendedName>
</protein>
<evidence type="ECO:0000256" key="2">
    <source>
        <dbReference type="ARBA" id="ARBA00004873"/>
    </source>
</evidence>
<dbReference type="InterPro" id="IPR019999">
    <property type="entry name" value="Anth_synth_I-like"/>
</dbReference>
<evidence type="ECO:0000256" key="1">
    <source>
        <dbReference type="ARBA" id="ARBA00001946"/>
    </source>
</evidence>
<dbReference type="InterPro" id="IPR010116">
    <property type="entry name" value="Anthranilate_synth_I_arc_typ"/>
</dbReference>
<dbReference type="UniPathway" id="UPA00035">
    <property type="reaction ID" value="UER00040"/>
</dbReference>
<reference evidence="14" key="1">
    <citation type="journal article" date="2020" name="bioRxiv">
        <title>A rank-normalized archaeal taxonomy based on genome phylogeny resolves widespread incomplete and uneven classifications.</title>
        <authorList>
            <person name="Rinke C."/>
            <person name="Chuvochina M."/>
            <person name="Mussig A.J."/>
            <person name="Chaumeil P.-A."/>
            <person name="Waite D.W."/>
            <person name="Whitman W.B."/>
            <person name="Parks D.H."/>
            <person name="Hugenholtz P."/>
        </authorList>
    </citation>
    <scope>NUCLEOTIDE SEQUENCE</scope>
    <source>
        <strain evidence="14">UBA12518</strain>
    </source>
</reference>
<evidence type="ECO:0000256" key="10">
    <source>
        <dbReference type="ARBA" id="ARBA00047683"/>
    </source>
</evidence>
<evidence type="ECO:0000259" key="13">
    <source>
        <dbReference type="Pfam" id="PF04715"/>
    </source>
</evidence>
<comment type="caution">
    <text evidence="14">The sequence shown here is derived from an EMBL/GenBank/DDBJ whole genome shotgun (WGS) entry which is preliminary data.</text>
</comment>
<comment type="similarity">
    <text evidence="3 11">Belongs to the anthranilate synthase component I family.</text>
</comment>
<comment type="cofactor">
    <cofactor evidence="1 11">
        <name>Mg(2+)</name>
        <dbReference type="ChEBI" id="CHEBI:18420"/>
    </cofactor>
</comment>